<organism evidence="2 3">
    <name type="scientific">Streptomyces bangladeshensis</name>
    <dbReference type="NCBI Taxonomy" id="295352"/>
    <lineage>
        <taxon>Bacteria</taxon>
        <taxon>Bacillati</taxon>
        <taxon>Actinomycetota</taxon>
        <taxon>Actinomycetes</taxon>
        <taxon>Kitasatosporales</taxon>
        <taxon>Streptomycetaceae</taxon>
        <taxon>Streptomyces</taxon>
    </lineage>
</organism>
<accession>A0ABN3C603</accession>
<evidence type="ECO:0000313" key="2">
    <source>
        <dbReference type="EMBL" id="GAA2204677.1"/>
    </source>
</evidence>
<comment type="caution">
    <text evidence="2">The sequence shown here is derived from an EMBL/GenBank/DDBJ whole genome shotgun (WGS) entry which is preliminary data.</text>
</comment>
<proteinExistence type="predicted"/>
<feature type="transmembrane region" description="Helical" evidence="1">
    <location>
        <begin position="15"/>
        <end position="39"/>
    </location>
</feature>
<evidence type="ECO:0000313" key="3">
    <source>
        <dbReference type="Proteomes" id="UP001501391"/>
    </source>
</evidence>
<dbReference type="Proteomes" id="UP001501391">
    <property type="component" value="Unassembled WGS sequence"/>
</dbReference>
<name>A0ABN3C603_9ACTN</name>
<gene>
    <name evidence="2" type="ORF">GCM10009787_72760</name>
</gene>
<protein>
    <submittedName>
        <fullName evidence="2">Uncharacterized protein</fullName>
    </submittedName>
</protein>
<keyword evidence="1" id="KW-0472">Membrane</keyword>
<keyword evidence="3" id="KW-1185">Reference proteome</keyword>
<keyword evidence="1" id="KW-1133">Transmembrane helix</keyword>
<dbReference type="RefSeq" id="WP_260335985.1">
    <property type="nucleotide sequence ID" value="NZ_BAAAOQ010000035.1"/>
</dbReference>
<reference evidence="2 3" key="1">
    <citation type="journal article" date="2019" name="Int. J. Syst. Evol. Microbiol.">
        <title>The Global Catalogue of Microorganisms (GCM) 10K type strain sequencing project: providing services to taxonomists for standard genome sequencing and annotation.</title>
        <authorList>
            <consortium name="The Broad Institute Genomics Platform"/>
            <consortium name="The Broad Institute Genome Sequencing Center for Infectious Disease"/>
            <person name="Wu L."/>
            <person name="Ma J."/>
        </authorList>
    </citation>
    <scope>NUCLEOTIDE SEQUENCE [LARGE SCALE GENOMIC DNA]</scope>
    <source>
        <strain evidence="2 3">JCM 14924</strain>
    </source>
</reference>
<evidence type="ECO:0000256" key="1">
    <source>
        <dbReference type="SAM" id="Phobius"/>
    </source>
</evidence>
<sequence>MLKEQADHFFGPGDGLGTCCLVVLAAVFAIGAAVAVAVYRLTH</sequence>
<dbReference type="EMBL" id="BAAAOQ010000035">
    <property type="protein sequence ID" value="GAA2204677.1"/>
    <property type="molecule type" value="Genomic_DNA"/>
</dbReference>
<keyword evidence="1" id="KW-0812">Transmembrane</keyword>